<gene>
    <name evidence="10" type="ORF">V5799_026306</name>
</gene>
<evidence type="ECO:0000256" key="2">
    <source>
        <dbReference type="ARBA" id="ARBA00010869"/>
    </source>
</evidence>
<dbReference type="SUPFAM" id="SSF53686">
    <property type="entry name" value="Tryptophan synthase beta subunit-like PLP-dependent enzymes"/>
    <property type="match status" value="1"/>
</dbReference>
<comment type="caution">
    <text evidence="10">The sequence shown here is derived from an EMBL/GenBank/DDBJ whole genome shotgun (WGS) entry which is preliminary data.</text>
</comment>
<dbReference type="GO" id="GO:0006565">
    <property type="term" value="P:L-serine catabolic process"/>
    <property type="evidence" value="ECO:0007669"/>
    <property type="project" value="TreeGrafter"/>
</dbReference>
<name>A0AAQ4DIY7_AMBAM</name>
<organism evidence="10 11">
    <name type="scientific">Amblyomma americanum</name>
    <name type="common">Lone star tick</name>
    <dbReference type="NCBI Taxonomy" id="6943"/>
    <lineage>
        <taxon>Eukaryota</taxon>
        <taxon>Metazoa</taxon>
        <taxon>Ecdysozoa</taxon>
        <taxon>Arthropoda</taxon>
        <taxon>Chelicerata</taxon>
        <taxon>Arachnida</taxon>
        <taxon>Acari</taxon>
        <taxon>Parasitiformes</taxon>
        <taxon>Ixodida</taxon>
        <taxon>Ixodoidea</taxon>
        <taxon>Ixodidae</taxon>
        <taxon>Amblyomminae</taxon>
        <taxon>Amblyomma</taxon>
    </lineage>
</organism>
<evidence type="ECO:0000313" key="10">
    <source>
        <dbReference type="EMBL" id="KAK8762427.1"/>
    </source>
</evidence>
<dbReference type="GO" id="GO:0030170">
    <property type="term" value="F:pyridoxal phosphate binding"/>
    <property type="evidence" value="ECO:0007669"/>
    <property type="project" value="InterPro"/>
</dbReference>
<protein>
    <recommendedName>
        <fullName evidence="3">L-serine ammonia-lyase</fullName>
        <ecNumber evidence="3">4.3.1.17</ecNumber>
    </recommendedName>
    <alternativeName>
        <fullName evidence="6">L-serine deaminase</fullName>
    </alternativeName>
    <alternativeName>
        <fullName evidence="7">L-threonine dehydratase</fullName>
    </alternativeName>
</protein>
<dbReference type="GO" id="GO:0009097">
    <property type="term" value="P:isoleucine biosynthetic process"/>
    <property type="evidence" value="ECO:0007669"/>
    <property type="project" value="TreeGrafter"/>
</dbReference>
<accession>A0AAQ4DIY7</accession>
<evidence type="ECO:0000256" key="7">
    <source>
        <dbReference type="ARBA" id="ARBA00042605"/>
    </source>
</evidence>
<reference evidence="10 11" key="1">
    <citation type="journal article" date="2023" name="Arcadia Sci">
        <title>De novo assembly of a long-read Amblyomma americanum tick genome.</title>
        <authorList>
            <person name="Chou S."/>
            <person name="Poskanzer K.E."/>
            <person name="Rollins M."/>
            <person name="Thuy-Boun P.S."/>
        </authorList>
    </citation>
    <scope>NUCLEOTIDE SEQUENCE [LARGE SCALE GENOMIC DNA]</scope>
    <source>
        <strain evidence="10">F_SG_1</strain>
        <tissue evidence="10">Salivary glands</tissue>
    </source>
</reference>
<dbReference type="Proteomes" id="UP001321473">
    <property type="component" value="Unassembled WGS sequence"/>
</dbReference>
<dbReference type="Gene3D" id="3.40.50.1100">
    <property type="match status" value="2"/>
</dbReference>
<feature type="domain" description="Tryptophan synthase beta chain-like PALP" evidence="9">
    <location>
        <begin position="16"/>
        <end position="138"/>
    </location>
</feature>
<dbReference type="AlphaFoldDB" id="A0AAQ4DIY7"/>
<evidence type="ECO:0000313" key="11">
    <source>
        <dbReference type="Proteomes" id="UP001321473"/>
    </source>
</evidence>
<dbReference type="InterPro" id="IPR050147">
    <property type="entry name" value="Ser/Thr_Dehydratase"/>
</dbReference>
<dbReference type="Pfam" id="PF00291">
    <property type="entry name" value="PALP"/>
    <property type="match status" value="1"/>
</dbReference>
<dbReference type="PANTHER" id="PTHR48078">
    <property type="entry name" value="THREONINE DEHYDRATASE, MITOCHONDRIAL-RELATED"/>
    <property type="match status" value="1"/>
</dbReference>
<proteinExistence type="inferred from homology"/>
<dbReference type="EMBL" id="JARKHS020030107">
    <property type="protein sequence ID" value="KAK8762427.1"/>
    <property type="molecule type" value="Genomic_DNA"/>
</dbReference>
<dbReference type="EC" id="4.3.1.17" evidence="3"/>
<evidence type="ECO:0000256" key="6">
    <source>
        <dbReference type="ARBA" id="ARBA00041766"/>
    </source>
</evidence>
<evidence type="ECO:0000256" key="5">
    <source>
        <dbReference type="ARBA" id="ARBA00023239"/>
    </source>
</evidence>
<keyword evidence="5" id="KW-0456">Lyase</keyword>
<dbReference type="PANTHER" id="PTHR48078:SF2">
    <property type="entry name" value="CATABOLIC L-SERINE_THREONINE DEHYDRATASE"/>
    <property type="match status" value="1"/>
</dbReference>
<sequence length="139" mass="15493">MEACEEEALAFQRRLYCRTPLVESLLLQRRHLPEVPVYLKLENTQHTGSFKLRGLSRLCQHAVQAGYDTVVTSSGGNAGLAVAFSARKLGITARVYVTRRTSPSVVETLRREGAHVVVTGSVWDEADREARRFVQEHGA</sequence>
<dbReference type="InterPro" id="IPR036052">
    <property type="entry name" value="TrpB-like_PALP_sf"/>
</dbReference>
<dbReference type="GO" id="GO:0006567">
    <property type="term" value="P:L-threonine catabolic process"/>
    <property type="evidence" value="ECO:0007669"/>
    <property type="project" value="TreeGrafter"/>
</dbReference>
<evidence type="ECO:0000256" key="8">
    <source>
        <dbReference type="ARBA" id="ARBA00049406"/>
    </source>
</evidence>
<comment type="similarity">
    <text evidence="2">Belongs to the serine/threonine dehydratase family.</text>
</comment>
<evidence type="ECO:0000256" key="3">
    <source>
        <dbReference type="ARBA" id="ARBA00012093"/>
    </source>
</evidence>
<dbReference type="InterPro" id="IPR001926">
    <property type="entry name" value="TrpB-like_PALP"/>
</dbReference>
<comment type="catalytic activity">
    <reaction evidence="8">
        <text>L-serine = pyruvate + NH4(+)</text>
        <dbReference type="Rhea" id="RHEA:19169"/>
        <dbReference type="ChEBI" id="CHEBI:15361"/>
        <dbReference type="ChEBI" id="CHEBI:28938"/>
        <dbReference type="ChEBI" id="CHEBI:33384"/>
        <dbReference type="EC" id="4.3.1.17"/>
    </reaction>
</comment>
<evidence type="ECO:0000256" key="1">
    <source>
        <dbReference type="ARBA" id="ARBA00001933"/>
    </source>
</evidence>
<keyword evidence="11" id="KW-1185">Reference proteome</keyword>
<evidence type="ECO:0000259" key="9">
    <source>
        <dbReference type="Pfam" id="PF00291"/>
    </source>
</evidence>
<comment type="cofactor">
    <cofactor evidence="1">
        <name>pyridoxal 5'-phosphate</name>
        <dbReference type="ChEBI" id="CHEBI:597326"/>
    </cofactor>
</comment>
<dbReference type="GO" id="GO:0003941">
    <property type="term" value="F:L-serine ammonia-lyase activity"/>
    <property type="evidence" value="ECO:0007669"/>
    <property type="project" value="UniProtKB-EC"/>
</dbReference>
<dbReference type="GO" id="GO:0004794">
    <property type="term" value="F:threonine deaminase activity"/>
    <property type="evidence" value="ECO:0007669"/>
    <property type="project" value="TreeGrafter"/>
</dbReference>
<dbReference type="PROSITE" id="PS00165">
    <property type="entry name" value="DEHYDRATASE_SER_THR"/>
    <property type="match status" value="1"/>
</dbReference>
<evidence type="ECO:0000256" key="4">
    <source>
        <dbReference type="ARBA" id="ARBA00022898"/>
    </source>
</evidence>
<dbReference type="InterPro" id="IPR000634">
    <property type="entry name" value="Ser/Thr_deHydtase_PyrdxlP-BS"/>
</dbReference>
<keyword evidence="4" id="KW-0663">Pyridoxal phosphate</keyword>